<gene>
    <name evidence="1" type="ORF">CR513_06975</name>
</gene>
<proteinExistence type="predicted"/>
<evidence type="ECO:0000313" key="1">
    <source>
        <dbReference type="EMBL" id="RDY08767.1"/>
    </source>
</evidence>
<protein>
    <recommendedName>
        <fullName evidence="3">Reverse transcriptase Ty1/copia-type domain-containing protein</fullName>
    </recommendedName>
</protein>
<sequence length="70" mass="8262">MWNLVSPSKDKSVIGTKWIFRNKLDQNGKIVQNKAKLKAIHIFLFFATHYNMRLHQMNVKCAFLNDIINE</sequence>
<name>A0A371I143_MUCPR</name>
<evidence type="ECO:0000313" key="2">
    <source>
        <dbReference type="Proteomes" id="UP000257109"/>
    </source>
</evidence>
<evidence type="ECO:0008006" key="3">
    <source>
        <dbReference type="Google" id="ProtNLM"/>
    </source>
</evidence>
<dbReference type="OrthoDB" id="119018at2759"/>
<dbReference type="Proteomes" id="UP000257109">
    <property type="component" value="Unassembled WGS sequence"/>
</dbReference>
<accession>A0A371I143</accession>
<comment type="caution">
    <text evidence="1">The sequence shown here is derived from an EMBL/GenBank/DDBJ whole genome shotgun (WGS) entry which is preliminary data.</text>
</comment>
<organism evidence="1 2">
    <name type="scientific">Mucuna pruriens</name>
    <name type="common">Velvet bean</name>
    <name type="synonym">Dolichos pruriens</name>
    <dbReference type="NCBI Taxonomy" id="157652"/>
    <lineage>
        <taxon>Eukaryota</taxon>
        <taxon>Viridiplantae</taxon>
        <taxon>Streptophyta</taxon>
        <taxon>Embryophyta</taxon>
        <taxon>Tracheophyta</taxon>
        <taxon>Spermatophyta</taxon>
        <taxon>Magnoliopsida</taxon>
        <taxon>eudicotyledons</taxon>
        <taxon>Gunneridae</taxon>
        <taxon>Pentapetalae</taxon>
        <taxon>rosids</taxon>
        <taxon>fabids</taxon>
        <taxon>Fabales</taxon>
        <taxon>Fabaceae</taxon>
        <taxon>Papilionoideae</taxon>
        <taxon>50 kb inversion clade</taxon>
        <taxon>NPAAA clade</taxon>
        <taxon>indigoferoid/millettioid clade</taxon>
        <taxon>Phaseoleae</taxon>
        <taxon>Mucuna</taxon>
    </lineage>
</organism>
<dbReference type="AlphaFoldDB" id="A0A371I143"/>
<dbReference type="EMBL" id="QJKJ01001212">
    <property type="protein sequence ID" value="RDY08767.1"/>
    <property type="molecule type" value="Genomic_DNA"/>
</dbReference>
<reference evidence="1" key="1">
    <citation type="submission" date="2018-05" db="EMBL/GenBank/DDBJ databases">
        <title>Draft genome of Mucuna pruriens seed.</title>
        <authorList>
            <person name="Nnadi N.E."/>
            <person name="Vos R."/>
            <person name="Hasami M.H."/>
            <person name="Devisetty U.K."/>
            <person name="Aguiy J.C."/>
        </authorList>
    </citation>
    <scope>NUCLEOTIDE SEQUENCE [LARGE SCALE GENOMIC DNA]</scope>
    <source>
        <strain evidence="1">JCA_2017</strain>
    </source>
</reference>
<feature type="non-terminal residue" evidence="1">
    <location>
        <position position="1"/>
    </location>
</feature>
<keyword evidence="2" id="KW-1185">Reference proteome</keyword>